<feature type="domain" description="D-galactarate/Altronate dehydratase second" evidence="4">
    <location>
        <begin position="621"/>
        <end position="739"/>
    </location>
</feature>
<dbReference type="PANTHER" id="PTHR30536">
    <property type="entry name" value="ALTRONATE/GALACTARATE DEHYDRATASE"/>
    <property type="match status" value="1"/>
</dbReference>
<evidence type="ECO:0000256" key="1">
    <source>
        <dbReference type="ARBA" id="ARBA00010986"/>
    </source>
</evidence>
<dbReference type="Pfam" id="PF20629">
    <property type="entry name" value="GD_AH_C"/>
    <property type="match status" value="2"/>
</dbReference>
<evidence type="ECO:0000313" key="7">
    <source>
        <dbReference type="Proteomes" id="UP000319263"/>
    </source>
</evidence>
<dbReference type="Proteomes" id="UP000319263">
    <property type="component" value="Chromosome"/>
</dbReference>
<protein>
    <submittedName>
        <fullName evidence="6">Altronate hydrolase</fullName>
    </submittedName>
</protein>
<accession>A0A516PZV2</accession>
<evidence type="ECO:0000256" key="3">
    <source>
        <dbReference type="SAM" id="MobiDB-lite"/>
    </source>
</evidence>
<evidence type="ECO:0000259" key="5">
    <source>
        <dbReference type="Pfam" id="PF20629"/>
    </source>
</evidence>
<keyword evidence="7" id="KW-1185">Reference proteome</keyword>
<dbReference type="AlphaFoldDB" id="A0A516PZV2"/>
<feature type="region of interest" description="Disordered" evidence="3">
    <location>
        <begin position="1"/>
        <end position="27"/>
    </location>
</feature>
<dbReference type="InterPro" id="IPR007392">
    <property type="entry name" value="GD_AH_second"/>
</dbReference>
<proteinExistence type="inferred from homology"/>
<feature type="domain" description="D-galactarate/Altronate dehydratase C-terminal" evidence="5">
    <location>
        <begin position="320"/>
        <end position="559"/>
    </location>
</feature>
<dbReference type="Pfam" id="PF04295">
    <property type="entry name" value="GD_AH_second"/>
    <property type="match status" value="2"/>
</dbReference>
<dbReference type="OrthoDB" id="9804574at2"/>
<dbReference type="InterPro" id="IPR052172">
    <property type="entry name" value="UxaA_altronate/galactarate_dh"/>
</dbReference>
<feature type="domain" description="D-galactarate/Altronate dehydratase second" evidence="4">
    <location>
        <begin position="169"/>
        <end position="309"/>
    </location>
</feature>
<evidence type="ECO:0000259" key="4">
    <source>
        <dbReference type="Pfam" id="PF04295"/>
    </source>
</evidence>
<dbReference type="GO" id="GO:0016829">
    <property type="term" value="F:lyase activity"/>
    <property type="evidence" value="ECO:0007669"/>
    <property type="project" value="UniProtKB-KW"/>
</dbReference>
<name>A0A516PZV2_9ACTN</name>
<reference evidence="6 7" key="1">
    <citation type="submission" date="2019-07" db="EMBL/GenBank/DDBJ databases">
        <title>Microlunatus dokdonensis sp. nov. isolated from the rhizospheric soil of the wild plant Elymus tsukushiensis.</title>
        <authorList>
            <person name="Ghim S.-Y."/>
            <person name="Hwang Y.-J."/>
            <person name="Son J.-S."/>
            <person name="Shin J.-H."/>
        </authorList>
    </citation>
    <scope>NUCLEOTIDE SEQUENCE [LARGE SCALE GENOMIC DNA]</scope>
    <source>
        <strain evidence="6 7">KUDC0627</strain>
    </source>
</reference>
<keyword evidence="6" id="KW-0378">Hydrolase</keyword>
<organism evidence="6 7">
    <name type="scientific">Microlunatus elymi</name>
    <dbReference type="NCBI Taxonomy" id="2596828"/>
    <lineage>
        <taxon>Bacteria</taxon>
        <taxon>Bacillati</taxon>
        <taxon>Actinomycetota</taxon>
        <taxon>Actinomycetes</taxon>
        <taxon>Propionibacteriales</taxon>
        <taxon>Propionibacteriaceae</taxon>
        <taxon>Microlunatus</taxon>
    </lineage>
</organism>
<comment type="similarity">
    <text evidence="1">Belongs to the UxaA family.</text>
</comment>
<dbReference type="GO" id="GO:0019698">
    <property type="term" value="P:D-galacturonate catabolic process"/>
    <property type="evidence" value="ECO:0007669"/>
    <property type="project" value="TreeGrafter"/>
</dbReference>
<sequence length="949" mass="100342">MSHQDQVLGHQPVATGGAGTEQQPGNQAERLSFAEVAVVPEPGDNCAMASRTLAAGTVLDGPGVDNNEQSIVLSHRVMEGHRFVITPIAAGDPLLSWNTPFATALRDLDPGTYVCTEPVLEALAGRDIEGLPAEPSAVNVPLDPYQLDESALVLGEQVPLYDDPDTFDGFARDNGTVGTRNHLVIVGVTSRSGAFATELARRLAERHPAGDNFDGMVAVAHTEAGEDTRPNNADFVLAVLAGTLVHPNVGAVLLVDDPGAVITSKDVNQFMAARNYPAVTIPCAAFTRRGGFEDDLARAAEIVDPWLPQVLQARRTPQPLSALKIGLQCGGSDAFSGVSANPLAGAVGREVIKHGGIACLAETDELIAAEGYVLKNVRTVDVARRFLETVQSFKERVSWHGHTAEGNPSGGNVYRGLYNISLKSLGAARKLDRAVRLDEVINYGDLYPRPGYIFMDSPGNDLESVAGQVASGSNIIFFTTGNGSITNFPFVPTMKFVTTTERYKLLSHEMDVNAGRYLDGEDFDALTAETYRQTVRVASGERTAGEKAGHSQVSIWRNWKQTGPRKGIAISIDGRIGRRLDELPADERDAELDGRPVKITDAAALPAAPISGVDLYSAEASRYATEQVALVLPTSLCSGQIAARMADRLAAEDWTAGRTTRSVALPHTEGCGVSGGANIATFARTMVGYLAHPNVRLALLLEHGCEKTHNDFFKHELAAAGLSLERFGWASIQLDGGIEASTVRVRDWFTSTAAGLELPVRASRPLGDLSIALDARGPLTDLTATALARIGGWITSAGGTVVLPSTSKLLQSAAFTSAAFGHARVEPTLAHGQRPTEPGWHIMRMPGTDWLETATGLGATGAELALVHVAGGTLPGHRFLPVLQVSADSDTVADYGADLDGTLAAGPDQAAEDGLRVLTDAASGRLRARADLEGNVGFQLTRGLLGASM</sequence>
<gene>
    <name evidence="6" type="ORF">FOE78_12825</name>
</gene>
<dbReference type="InterPro" id="IPR048332">
    <property type="entry name" value="GD_AH_C"/>
</dbReference>
<dbReference type="KEGG" id="mik:FOE78_12825"/>
<feature type="domain" description="D-galactarate/Altronate dehydratase C-terminal" evidence="5">
    <location>
        <begin position="821"/>
        <end position="937"/>
    </location>
</feature>
<evidence type="ECO:0000256" key="2">
    <source>
        <dbReference type="ARBA" id="ARBA00023239"/>
    </source>
</evidence>
<keyword evidence="2" id="KW-0456">Lyase</keyword>
<dbReference type="Gene3D" id="2.30.130.110">
    <property type="match status" value="1"/>
</dbReference>
<dbReference type="GO" id="GO:0016787">
    <property type="term" value="F:hydrolase activity"/>
    <property type="evidence" value="ECO:0007669"/>
    <property type="project" value="UniProtKB-KW"/>
</dbReference>
<dbReference type="EMBL" id="CP041692">
    <property type="protein sequence ID" value="QDP96672.1"/>
    <property type="molecule type" value="Genomic_DNA"/>
</dbReference>
<dbReference type="PANTHER" id="PTHR30536:SF5">
    <property type="entry name" value="ALTRONATE DEHYDRATASE"/>
    <property type="match status" value="1"/>
</dbReference>
<evidence type="ECO:0000313" key="6">
    <source>
        <dbReference type="EMBL" id="QDP96672.1"/>
    </source>
</evidence>